<reference evidence="2" key="1">
    <citation type="submission" date="2020-12" db="EMBL/GenBank/DDBJ databases">
        <title>WGS assembly of Carya illinoinensis cv. Pawnee.</title>
        <authorList>
            <person name="Platts A."/>
            <person name="Shu S."/>
            <person name="Wright S."/>
            <person name="Barry K."/>
            <person name="Edger P."/>
            <person name="Pires J.C."/>
            <person name="Schmutz J."/>
        </authorList>
    </citation>
    <scope>NUCLEOTIDE SEQUENCE</scope>
    <source>
        <tissue evidence="2">Leaf</tissue>
    </source>
</reference>
<evidence type="ECO:0000256" key="1">
    <source>
        <dbReference type="SAM" id="Phobius"/>
    </source>
</evidence>
<feature type="transmembrane region" description="Helical" evidence="1">
    <location>
        <begin position="15"/>
        <end position="34"/>
    </location>
</feature>
<dbReference type="EMBL" id="CM031823">
    <property type="protein sequence ID" value="KAG6626706.1"/>
    <property type="molecule type" value="Genomic_DNA"/>
</dbReference>
<evidence type="ECO:0000313" key="2">
    <source>
        <dbReference type="EMBL" id="KAG6626706.1"/>
    </source>
</evidence>
<gene>
    <name evidence="2" type="ORF">CIPAW_15G069900</name>
</gene>
<protein>
    <submittedName>
        <fullName evidence="2">Uncharacterized protein</fullName>
    </submittedName>
</protein>
<feature type="transmembrane region" description="Helical" evidence="1">
    <location>
        <begin position="55"/>
        <end position="74"/>
    </location>
</feature>
<proteinExistence type="predicted"/>
<keyword evidence="1" id="KW-0472">Membrane</keyword>
<keyword evidence="1" id="KW-1133">Transmembrane helix</keyword>
<comment type="caution">
    <text evidence="2">The sequence shown here is derived from an EMBL/GenBank/DDBJ whole genome shotgun (WGS) entry which is preliminary data.</text>
</comment>
<dbReference type="Proteomes" id="UP000811609">
    <property type="component" value="Chromosome 15"/>
</dbReference>
<organism evidence="2 3">
    <name type="scientific">Carya illinoinensis</name>
    <name type="common">Pecan</name>
    <dbReference type="NCBI Taxonomy" id="32201"/>
    <lineage>
        <taxon>Eukaryota</taxon>
        <taxon>Viridiplantae</taxon>
        <taxon>Streptophyta</taxon>
        <taxon>Embryophyta</taxon>
        <taxon>Tracheophyta</taxon>
        <taxon>Spermatophyta</taxon>
        <taxon>Magnoliopsida</taxon>
        <taxon>eudicotyledons</taxon>
        <taxon>Gunneridae</taxon>
        <taxon>Pentapetalae</taxon>
        <taxon>rosids</taxon>
        <taxon>fabids</taxon>
        <taxon>Fagales</taxon>
        <taxon>Juglandaceae</taxon>
        <taxon>Carya</taxon>
    </lineage>
</organism>
<sequence length="77" mass="8768">MQDFDLLGFGCCPRAGGFGSGFTLNVGLVGFMTMGAEMFFSQHSSCSIRVFFRRFLWHCYLILAWWVSLCRSIGFHL</sequence>
<keyword evidence="1" id="KW-0812">Transmembrane</keyword>
<evidence type="ECO:0000313" key="3">
    <source>
        <dbReference type="Proteomes" id="UP000811609"/>
    </source>
</evidence>
<name>A0A8T1N4W5_CARIL</name>
<accession>A0A8T1N4W5</accession>
<dbReference type="AlphaFoldDB" id="A0A8T1N4W5"/>
<keyword evidence="3" id="KW-1185">Reference proteome</keyword>